<keyword evidence="1" id="KW-1133">Transmembrane helix</keyword>
<feature type="transmembrane region" description="Helical" evidence="1">
    <location>
        <begin position="72"/>
        <end position="95"/>
    </location>
</feature>
<proteinExistence type="predicted"/>
<dbReference type="Gene3D" id="1.20.1530.20">
    <property type="match status" value="1"/>
</dbReference>
<evidence type="ECO:0000313" key="3">
    <source>
        <dbReference type="Proteomes" id="UP000229497"/>
    </source>
</evidence>
<feature type="transmembrane region" description="Helical" evidence="1">
    <location>
        <begin position="48"/>
        <end position="66"/>
    </location>
</feature>
<evidence type="ECO:0008006" key="4">
    <source>
        <dbReference type="Google" id="ProtNLM"/>
    </source>
</evidence>
<dbReference type="InterPro" id="IPR038770">
    <property type="entry name" value="Na+/solute_symporter_sf"/>
</dbReference>
<reference evidence="2 3" key="1">
    <citation type="submission" date="2017-09" db="EMBL/GenBank/DDBJ databases">
        <title>Depth-based differentiation of microbial function through sediment-hosted aquifers and enrichment of novel symbionts in the deep terrestrial subsurface.</title>
        <authorList>
            <person name="Probst A.J."/>
            <person name="Ladd B."/>
            <person name="Jarett J.K."/>
            <person name="Geller-Mcgrath D.E."/>
            <person name="Sieber C.M."/>
            <person name="Emerson J.B."/>
            <person name="Anantharaman K."/>
            <person name="Thomas B.C."/>
            <person name="Malmstrom R."/>
            <person name="Stieglmeier M."/>
            <person name="Klingl A."/>
            <person name="Woyke T."/>
            <person name="Ryan C.M."/>
            <person name="Banfield J.F."/>
        </authorList>
    </citation>
    <scope>NUCLEOTIDE SEQUENCE [LARGE SCALE GENOMIC DNA]</scope>
    <source>
        <strain evidence="2">CG11_big_fil_rev_8_21_14_0_20_37_16</strain>
    </source>
</reference>
<keyword evidence="1" id="KW-0812">Transmembrane</keyword>
<protein>
    <recommendedName>
        <fullName evidence="4">Transporter</fullName>
    </recommendedName>
</protein>
<dbReference type="EMBL" id="PCVK01000045">
    <property type="protein sequence ID" value="PIQ71756.1"/>
    <property type="molecule type" value="Genomic_DNA"/>
</dbReference>
<accession>A0A2H0KKK4</accession>
<gene>
    <name evidence="2" type="ORF">COV87_01615</name>
</gene>
<sequence>MLLNFNYFFNRKNLVQLVLSAGIIMGVSVFLAYIITSLLGISSIGQKVILISAASPAAALAVALSVEHDLDLPLASALVAFTMAIGIIVIPLIIFL</sequence>
<name>A0A2H0KKK4_9BACT</name>
<evidence type="ECO:0000313" key="2">
    <source>
        <dbReference type="EMBL" id="PIQ71756.1"/>
    </source>
</evidence>
<keyword evidence="1" id="KW-0472">Membrane</keyword>
<organism evidence="2 3">
    <name type="scientific">Candidatus Roizmanbacteria bacterium CG11_big_fil_rev_8_21_14_0_20_37_16</name>
    <dbReference type="NCBI Taxonomy" id="1974857"/>
    <lineage>
        <taxon>Bacteria</taxon>
        <taxon>Candidatus Roizmaniibacteriota</taxon>
    </lineage>
</organism>
<dbReference type="Proteomes" id="UP000229497">
    <property type="component" value="Unassembled WGS sequence"/>
</dbReference>
<dbReference type="AlphaFoldDB" id="A0A2H0KKK4"/>
<comment type="caution">
    <text evidence="2">The sequence shown here is derived from an EMBL/GenBank/DDBJ whole genome shotgun (WGS) entry which is preliminary data.</text>
</comment>
<evidence type="ECO:0000256" key="1">
    <source>
        <dbReference type="SAM" id="Phobius"/>
    </source>
</evidence>
<feature type="transmembrane region" description="Helical" evidence="1">
    <location>
        <begin position="14"/>
        <end position="36"/>
    </location>
</feature>